<evidence type="ECO:0000313" key="1">
    <source>
        <dbReference type="EMBL" id="SDL87169.1"/>
    </source>
</evidence>
<protein>
    <recommendedName>
        <fullName evidence="3">DUF3822 domain-containing protein</fullName>
    </recommendedName>
</protein>
<evidence type="ECO:0008006" key="3">
    <source>
        <dbReference type="Google" id="ProtNLM"/>
    </source>
</evidence>
<dbReference type="EMBL" id="FNGS01000003">
    <property type="protein sequence ID" value="SDL87169.1"/>
    <property type="molecule type" value="Genomic_DNA"/>
</dbReference>
<reference evidence="1 2" key="1">
    <citation type="submission" date="2016-10" db="EMBL/GenBank/DDBJ databases">
        <authorList>
            <person name="de Groot N.N."/>
        </authorList>
    </citation>
    <scope>NUCLEOTIDE SEQUENCE [LARGE SCALE GENOMIC DNA]</scope>
    <source>
        <strain evidence="1 2">DSM 21668</strain>
    </source>
</reference>
<dbReference type="Proteomes" id="UP000198901">
    <property type="component" value="Unassembled WGS sequence"/>
</dbReference>
<organism evidence="1 2">
    <name type="scientific">Siphonobacter aquaeclarae</name>
    <dbReference type="NCBI Taxonomy" id="563176"/>
    <lineage>
        <taxon>Bacteria</taxon>
        <taxon>Pseudomonadati</taxon>
        <taxon>Bacteroidota</taxon>
        <taxon>Cytophagia</taxon>
        <taxon>Cytophagales</taxon>
        <taxon>Cytophagaceae</taxon>
        <taxon>Siphonobacter</taxon>
    </lineage>
</organism>
<name>A0A1G9NLA4_9BACT</name>
<proteinExistence type="predicted"/>
<dbReference type="STRING" id="563176.SAMN04488090_2054"/>
<evidence type="ECO:0000313" key="2">
    <source>
        <dbReference type="Proteomes" id="UP000198901"/>
    </source>
</evidence>
<gene>
    <name evidence="1" type="ORF">SAMN04488090_2054</name>
</gene>
<sequence>MEDTELKDTMNRTFLIREEGFPLTSVADYVLTISLGPEYLRLSVVNPITNRCGWLEEFALTTAGSEEEYLSAVQQLVGTHEILTKNFWKLVRVVVSNQSFTLVPASLFRKEYAARCLSLAKGAIADHEFVHHTVHAQWEAVNVFSLGTQLAEWFFENYPFETIHVHHQVDLLLEMATRFPEDGLLLYLEKHAATLLFIRGGKLHYCNRFLFRTGADLLYYLLFAISELKIDAEHIPAWAFGEITEDDELYKGLYKYLGELKPGLPDSLNLPAVSGDVPLYVY</sequence>
<dbReference type="AlphaFoldDB" id="A0A1G9NLA4"/>
<keyword evidence="2" id="KW-1185">Reference proteome</keyword>
<accession>A0A1G9NLA4</accession>
<dbReference type="Gene3D" id="3.30.420.260">
    <property type="match status" value="1"/>
</dbReference>
<dbReference type="Pfam" id="PF12864">
    <property type="entry name" value="DUF3822"/>
    <property type="match status" value="1"/>
</dbReference>
<dbReference type="Gene3D" id="3.30.420.250">
    <property type="match status" value="1"/>
</dbReference>
<dbReference type="CDD" id="cd24013">
    <property type="entry name" value="ASKHA_ATPase_BT3980-like"/>
    <property type="match status" value="1"/>
</dbReference>
<dbReference type="OrthoDB" id="658622at2"/>
<dbReference type="InterPro" id="IPR024213">
    <property type="entry name" value="DUF3822"/>
</dbReference>